<dbReference type="Pfam" id="PF00067">
    <property type="entry name" value="p450"/>
    <property type="match status" value="2"/>
</dbReference>
<dbReference type="InterPro" id="IPR001128">
    <property type="entry name" value="Cyt_P450"/>
</dbReference>
<dbReference type="HOGENOM" id="CLU_025001_1_0_1"/>
<dbReference type="AlphaFoldDB" id="G2QD21"/>
<organism evidence="9 10">
    <name type="scientific">Thermothelomyces thermophilus (strain ATCC 42464 / BCRC 31852 / DSM 1799)</name>
    <name type="common">Sporotrichum thermophile</name>
    <dbReference type="NCBI Taxonomy" id="573729"/>
    <lineage>
        <taxon>Eukaryota</taxon>
        <taxon>Fungi</taxon>
        <taxon>Dikarya</taxon>
        <taxon>Ascomycota</taxon>
        <taxon>Pezizomycotina</taxon>
        <taxon>Sordariomycetes</taxon>
        <taxon>Sordariomycetidae</taxon>
        <taxon>Sordariales</taxon>
        <taxon>Chaetomiaceae</taxon>
        <taxon>Thermothelomyces</taxon>
    </lineage>
</organism>
<dbReference type="RefSeq" id="XP_003663484.1">
    <property type="nucleotide sequence ID" value="XM_003663436.1"/>
</dbReference>
<dbReference type="GO" id="GO:0020037">
    <property type="term" value="F:heme binding"/>
    <property type="evidence" value="ECO:0007669"/>
    <property type="project" value="InterPro"/>
</dbReference>
<keyword evidence="7" id="KW-0560">Oxidoreductase</keyword>
<dbReference type="InterPro" id="IPR036396">
    <property type="entry name" value="Cyt_P450_sf"/>
</dbReference>
<accession>G2QD21</accession>
<protein>
    <recommendedName>
        <fullName evidence="11">Cytochrome P450</fullName>
    </recommendedName>
</protein>
<evidence type="ECO:0000313" key="10">
    <source>
        <dbReference type="Proteomes" id="UP000007322"/>
    </source>
</evidence>
<evidence type="ECO:0000256" key="2">
    <source>
        <dbReference type="ARBA" id="ARBA00010617"/>
    </source>
</evidence>
<sequence>MGAVFSSLPGTLLLGALLAGLYRLYRAALPKPLPNISYNRDAANKLFGDVPEMMAYVMRTKRIFCWLTSLTMRHQSPIIQAFIKPMALPWVVVTDPFESQDILLRRTKEFDRSGFFGDLIGGILPEQHIQFVSSDARFKNNRNLINHLMAPTFITEISGPQLYKVALTMIRLWELKCSLAKGHPFHAHHDITYMALDTIFAGMFGHPETESVTLGRLDEVSGWEATREQRLPASEDEPVVFPEPELPAIFAAALTLANSVTDTQLSPAPRLTSWVLRQFPFMKRATAIKDQYIRDRVDEAVELIEQDASAPPRTALHSVLLRERDVAAKEGRQPDYRKRAIADEFFGFMLAGHDTSATTVAWGVKFLADHPAVQDRLRADLRAAIPDAALARRAPTYQELSRAHVPYLDAVVEEVLRHANTIAFVVRRAMQDTTVLGRHIPKGTDVFLMANGPGYLEPNMPVPDEMRSPGARRQHASAAGDNSGGGADGSGKKAPALTGAWDDGDIGAFKPERWLKREAGGGEAFDPMAGPTLAFGLGHRGCFGKRFALHGLKIQFALIVWHFHLLKVPDALNSYEAVQRFAREPTQCYVRLSTTTI</sequence>
<evidence type="ECO:0000313" key="9">
    <source>
        <dbReference type="EMBL" id="AEO58239.1"/>
    </source>
</evidence>
<dbReference type="PROSITE" id="PS00086">
    <property type="entry name" value="CYTOCHROME_P450"/>
    <property type="match status" value="1"/>
</dbReference>
<dbReference type="GeneID" id="11509440"/>
<dbReference type="InParanoid" id="G2QD21"/>
<comment type="cofactor">
    <cofactor evidence="1 6">
        <name>heme</name>
        <dbReference type="ChEBI" id="CHEBI:30413"/>
    </cofactor>
</comment>
<evidence type="ECO:0000256" key="4">
    <source>
        <dbReference type="ARBA" id="ARBA00022723"/>
    </source>
</evidence>
<feature type="region of interest" description="Disordered" evidence="8">
    <location>
        <begin position="461"/>
        <end position="505"/>
    </location>
</feature>
<evidence type="ECO:0000256" key="5">
    <source>
        <dbReference type="ARBA" id="ARBA00023004"/>
    </source>
</evidence>
<evidence type="ECO:0000256" key="6">
    <source>
        <dbReference type="PIRSR" id="PIRSR602401-1"/>
    </source>
</evidence>
<dbReference type="InterPro" id="IPR017972">
    <property type="entry name" value="Cyt_P450_CS"/>
</dbReference>
<evidence type="ECO:0000256" key="8">
    <source>
        <dbReference type="SAM" id="MobiDB-lite"/>
    </source>
</evidence>
<comment type="similarity">
    <text evidence="2 7">Belongs to the cytochrome P450 family.</text>
</comment>
<dbReference type="EMBL" id="CP003004">
    <property type="protein sequence ID" value="AEO58239.1"/>
    <property type="molecule type" value="Genomic_DNA"/>
</dbReference>
<dbReference type="eggNOG" id="KOG0156">
    <property type="taxonomic scope" value="Eukaryota"/>
</dbReference>
<dbReference type="PANTHER" id="PTHR24305:SF232">
    <property type="entry name" value="P450, PUTATIVE (EUROFUNG)-RELATED"/>
    <property type="match status" value="1"/>
</dbReference>
<feature type="binding site" description="axial binding residue" evidence="6">
    <location>
        <position position="542"/>
    </location>
    <ligand>
        <name>heme</name>
        <dbReference type="ChEBI" id="CHEBI:30413"/>
    </ligand>
    <ligandPart>
        <name>Fe</name>
        <dbReference type="ChEBI" id="CHEBI:18248"/>
    </ligandPart>
</feature>
<evidence type="ECO:0000256" key="3">
    <source>
        <dbReference type="ARBA" id="ARBA00022617"/>
    </source>
</evidence>
<keyword evidence="5 6" id="KW-0408">Iron</keyword>
<evidence type="ECO:0008006" key="11">
    <source>
        <dbReference type="Google" id="ProtNLM"/>
    </source>
</evidence>
<dbReference type="PRINTS" id="PR00385">
    <property type="entry name" value="P450"/>
</dbReference>
<keyword evidence="10" id="KW-1185">Reference proteome</keyword>
<dbReference type="InterPro" id="IPR002401">
    <property type="entry name" value="Cyt_P450_E_grp-I"/>
</dbReference>
<proteinExistence type="inferred from homology"/>
<dbReference type="GO" id="GO:0004497">
    <property type="term" value="F:monooxygenase activity"/>
    <property type="evidence" value="ECO:0007669"/>
    <property type="project" value="UniProtKB-KW"/>
</dbReference>
<dbReference type="GO" id="GO:0016705">
    <property type="term" value="F:oxidoreductase activity, acting on paired donors, with incorporation or reduction of molecular oxygen"/>
    <property type="evidence" value="ECO:0007669"/>
    <property type="project" value="InterPro"/>
</dbReference>
<name>G2QD21_THET4</name>
<dbReference type="Proteomes" id="UP000007322">
    <property type="component" value="Chromosome 3"/>
</dbReference>
<dbReference type="OMA" id="VPEMMGY"/>
<dbReference type="InterPro" id="IPR050121">
    <property type="entry name" value="Cytochrome_P450_monoxygenase"/>
</dbReference>
<evidence type="ECO:0000256" key="7">
    <source>
        <dbReference type="RuleBase" id="RU000461"/>
    </source>
</evidence>
<dbReference type="PRINTS" id="PR00463">
    <property type="entry name" value="EP450I"/>
</dbReference>
<dbReference type="OrthoDB" id="1470350at2759"/>
<dbReference type="Gene3D" id="1.10.630.10">
    <property type="entry name" value="Cytochrome P450"/>
    <property type="match status" value="1"/>
</dbReference>
<keyword evidence="4 6" id="KW-0479">Metal-binding</keyword>
<dbReference type="VEuPathDB" id="FungiDB:MYCTH_2305436"/>
<dbReference type="KEGG" id="mtm:MYCTH_2305436"/>
<gene>
    <name evidence="9" type="ORF">MYCTH_2305436</name>
</gene>
<dbReference type="GO" id="GO:0005506">
    <property type="term" value="F:iron ion binding"/>
    <property type="evidence" value="ECO:0007669"/>
    <property type="project" value="InterPro"/>
</dbReference>
<dbReference type="PANTHER" id="PTHR24305">
    <property type="entry name" value="CYTOCHROME P450"/>
    <property type="match status" value="1"/>
</dbReference>
<evidence type="ECO:0000256" key="1">
    <source>
        <dbReference type="ARBA" id="ARBA00001971"/>
    </source>
</evidence>
<keyword evidence="7" id="KW-0503">Monooxygenase</keyword>
<reference evidence="9 10" key="1">
    <citation type="journal article" date="2011" name="Nat. Biotechnol.">
        <title>Comparative genomic analysis of the thermophilic biomass-degrading fungi Myceliophthora thermophila and Thielavia terrestris.</title>
        <authorList>
            <person name="Berka R.M."/>
            <person name="Grigoriev I.V."/>
            <person name="Otillar R."/>
            <person name="Salamov A."/>
            <person name="Grimwood J."/>
            <person name="Reid I."/>
            <person name="Ishmael N."/>
            <person name="John T."/>
            <person name="Darmond C."/>
            <person name="Moisan M.-C."/>
            <person name="Henrissat B."/>
            <person name="Coutinho P.M."/>
            <person name="Lombard V."/>
            <person name="Natvig D.O."/>
            <person name="Lindquist E."/>
            <person name="Schmutz J."/>
            <person name="Lucas S."/>
            <person name="Harris P."/>
            <person name="Powlowski J."/>
            <person name="Bellemare A."/>
            <person name="Taylor D."/>
            <person name="Butler G."/>
            <person name="de Vries R.P."/>
            <person name="Allijn I.E."/>
            <person name="van den Brink J."/>
            <person name="Ushinsky S."/>
            <person name="Storms R."/>
            <person name="Powell A.J."/>
            <person name="Paulsen I.T."/>
            <person name="Elbourne L.D.H."/>
            <person name="Baker S.E."/>
            <person name="Magnuson J."/>
            <person name="LaBoissiere S."/>
            <person name="Clutterbuck A.J."/>
            <person name="Martinez D."/>
            <person name="Wogulis M."/>
            <person name="de Leon A.L."/>
            <person name="Rey M.W."/>
            <person name="Tsang A."/>
        </authorList>
    </citation>
    <scope>NUCLEOTIDE SEQUENCE [LARGE SCALE GENOMIC DNA]</scope>
    <source>
        <strain evidence="10">ATCC 42464 / BCRC 31852 / DSM 1799</strain>
    </source>
</reference>
<dbReference type="SUPFAM" id="SSF48264">
    <property type="entry name" value="Cytochrome P450"/>
    <property type="match status" value="2"/>
</dbReference>
<keyword evidence="3 6" id="KW-0349">Heme</keyword>